<dbReference type="InterPro" id="IPR045621">
    <property type="entry name" value="BPD_transp_1_N"/>
</dbReference>
<dbReference type="PANTHER" id="PTHR43163:SF6">
    <property type="entry name" value="DIPEPTIDE TRANSPORT SYSTEM PERMEASE PROTEIN DPPB-RELATED"/>
    <property type="match status" value="1"/>
</dbReference>
<dbReference type="GO" id="GO:0005886">
    <property type="term" value="C:plasma membrane"/>
    <property type="evidence" value="ECO:0007669"/>
    <property type="project" value="UniProtKB-SubCell"/>
</dbReference>
<dbReference type="AlphaFoldDB" id="A0A7Z0ITY7"/>
<evidence type="ECO:0000256" key="1">
    <source>
        <dbReference type="ARBA" id="ARBA00004651"/>
    </source>
</evidence>
<dbReference type="EMBL" id="JACBZR010000001">
    <property type="protein sequence ID" value="NYI79293.1"/>
    <property type="molecule type" value="Genomic_DNA"/>
</dbReference>
<evidence type="ECO:0000256" key="5">
    <source>
        <dbReference type="ARBA" id="ARBA00022989"/>
    </source>
</evidence>
<evidence type="ECO:0000256" key="2">
    <source>
        <dbReference type="ARBA" id="ARBA00022448"/>
    </source>
</evidence>
<evidence type="ECO:0000313" key="10">
    <source>
        <dbReference type="Proteomes" id="UP000564496"/>
    </source>
</evidence>
<accession>A0A7Z0ITY7</accession>
<evidence type="ECO:0000256" key="3">
    <source>
        <dbReference type="ARBA" id="ARBA00022475"/>
    </source>
</evidence>
<dbReference type="InterPro" id="IPR035906">
    <property type="entry name" value="MetI-like_sf"/>
</dbReference>
<dbReference type="CDD" id="cd06261">
    <property type="entry name" value="TM_PBP2"/>
    <property type="match status" value="1"/>
</dbReference>
<reference evidence="9 10" key="1">
    <citation type="submission" date="2020-07" db="EMBL/GenBank/DDBJ databases">
        <title>Sequencing the genomes of 1000 actinobacteria strains.</title>
        <authorList>
            <person name="Klenk H.-P."/>
        </authorList>
    </citation>
    <scope>NUCLEOTIDE SEQUENCE [LARGE SCALE GENOMIC DNA]</scope>
    <source>
        <strain evidence="9 10">DSM 26487</strain>
    </source>
</reference>
<gene>
    <name evidence="9" type="ORF">BJ988_003941</name>
</gene>
<keyword evidence="10" id="KW-1185">Reference proteome</keyword>
<comment type="similarity">
    <text evidence="7">Belongs to the binding-protein-dependent transport system permease family.</text>
</comment>
<evidence type="ECO:0000259" key="8">
    <source>
        <dbReference type="PROSITE" id="PS50928"/>
    </source>
</evidence>
<dbReference type="PROSITE" id="PS50928">
    <property type="entry name" value="ABC_TM1"/>
    <property type="match status" value="1"/>
</dbReference>
<dbReference type="InterPro" id="IPR000515">
    <property type="entry name" value="MetI-like"/>
</dbReference>
<dbReference type="RefSeq" id="WP_179659620.1">
    <property type="nucleotide sequence ID" value="NZ_JACBZR010000001.1"/>
</dbReference>
<keyword evidence="2 7" id="KW-0813">Transport</keyword>
<feature type="transmembrane region" description="Helical" evidence="7">
    <location>
        <begin position="137"/>
        <end position="169"/>
    </location>
</feature>
<sequence>MTAQRVTLFLMRRLGALLAMLTILSFVIYSLLYIAPGSPVDILLGSQPRTPETVQLLNERYHLDEPFLTQYWIWAQSALQLDFGTSIQTTLPVEEEISSRLPVSLFLGVFAFALTMVLGVGLGVVSALRRKTAIDRGIVGATVIALSTPAFVSGVLLLFLFAIVVPIFPAAGAGEGFADRAWHLTLPAVALALTVSAFVLKHTRAALIGVIDQDYVTFARARGLGSARILLTYVLRNALIPIVTISGLVLGALITSAFLVEVTFSLPGIGTLLVDAAINKDLPMIQGVALVIAVVIMVANLLADLLYMAVDPRIRLGRNAA</sequence>
<protein>
    <submittedName>
        <fullName evidence="9">Peptide/nickel transport system permease protein</fullName>
    </submittedName>
</protein>
<proteinExistence type="inferred from homology"/>
<evidence type="ECO:0000256" key="6">
    <source>
        <dbReference type="ARBA" id="ARBA00023136"/>
    </source>
</evidence>
<dbReference type="GO" id="GO:0071916">
    <property type="term" value="F:dipeptide transmembrane transporter activity"/>
    <property type="evidence" value="ECO:0007669"/>
    <property type="project" value="TreeGrafter"/>
</dbReference>
<feature type="transmembrane region" description="Helical" evidence="7">
    <location>
        <begin position="105"/>
        <end position="125"/>
    </location>
</feature>
<organism evidence="9 10">
    <name type="scientific">Nocardioides panzhihuensis</name>
    <dbReference type="NCBI Taxonomy" id="860243"/>
    <lineage>
        <taxon>Bacteria</taxon>
        <taxon>Bacillati</taxon>
        <taxon>Actinomycetota</taxon>
        <taxon>Actinomycetes</taxon>
        <taxon>Propionibacteriales</taxon>
        <taxon>Nocardioidaceae</taxon>
        <taxon>Nocardioides</taxon>
    </lineage>
</organism>
<dbReference type="Proteomes" id="UP000564496">
    <property type="component" value="Unassembled WGS sequence"/>
</dbReference>
<evidence type="ECO:0000256" key="4">
    <source>
        <dbReference type="ARBA" id="ARBA00022692"/>
    </source>
</evidence>
<keyword evidence="6 7" id="KW-0472">Membrane</keyword>
<comment type="subcellular location">
    <subcellularLocation>
        <location evidence="1 7">Cell membrane</location>
        <topology evidence="1 7">Multi-pass membrane protein</topology>
    </subcellularLocation>
</comment>
<feature type="transmembrane region" description="Helical" evidence="7">
    <location>
        <begin position="284"/>
        <end position="310"/>
    </location>
</feature>
<dbReference type="Pfam" id="PF00528">
    <property type="entry name" value="BPD_transp_1"/>
    <property type="match status" value="1"/>
</dbReference>
<feature type="transmembrane region" description="Helical" evidence="7">
    <location>
        <begin position="238"/>
        <end position="264"/>
    </location>
</feature>
<dbReference type="SUPFAM" id="SSF161098">
    <property type="entry name" value="MetI-like"/>
    <property type="match status" value="1"/>
</dbReference>
<feature type="transmembrane region" description="Helical" evidence="7">
    <location>
        <begin position="181"/>
        <end position="200"/>
    </location>
</feature>
<feature type="domain" description="ABC transmembrane type-1" evidence="8">
    <location>
        <begin position="101"/>
        <end position="307"/>
    </location>
</feature>
<feature type="transmembrane region" description="Helical" evidence="7">
    <location>
        <begin position="14"/>
        <end position="35"/>
    </location>
</feature>
<keyword evidence="4 7" id="KW-0812">Transmembrane</keyword>
<evidence type="ECO:0000313" key="9">
    <source>
        <dbReference type="EMBL" id="NYI79293.1"/>
    </source>
</evidence>
<comment type="caution">
    <text evidence="9">The sequence shown here is derived from an EMBL/GenBank/DDBJ whole genome shotgun (WGS) entry which is preliminary data.</text>
</comment>
<name>A0A7Z0ITY7_9ACTN</name>
<dbReference type="Gene3D" id="1.10.3720.10">
    <property type="entry name" value="MetI-like"/>
    <property type="match status" value="1"/>
</dbReference>
<keyword evidence="3" id="KW-1003">Cell membrane</keyword>
<dbReference type="Pfam" id="PF19300">
    <property type="entry name" value="BPD_transp_1_N"/>
    <property type="match status" value="1"/>
</dbReference>
<evidence type="ECO:0000256" key="7">
    <source>
        <dbReference type="RuleBase" id="RU363032"/>
    </source>
</evidence>
<dbReference type="PANTHER" id="PTHR43163">
    <property type="entry name" value="DIPEPTIDE TRANSPORT SYSTEM PERMEASE PROTEIN DPPB-RELATED"/>
    <property type="match status" value="1"/>
</dbReference>
<keyword evidence="5 7" id="KW-1133">Transmembrane helix</keyword>